<evidence type="ECO:0000256" key="2">
    <source>
        <dbReference type="ARBA" id="ARBA00023315"/>
    </source>
</evidence>
<accession>A0ABR6NKS6</accession>
<dbReference type="CDD" id="cd04301">
    <property type="entry name" value="NAT_SF"/>
    <property type="match status" value="1"/>
</dbReference>
<evidence type="ECO:0000313" key="4">
    <source>
        <dbReference type="EMBL" id="MBB5987098.1"/>
    </source>
</evidence>
<reference evidence="4 5" key="1">
    <citation type="submission" date="2020-08" db="EMBL/GenBank/DDBJ databases">
        <title>Exploring microbial biodiversity for novel pathways involved in the catabolism of aromatic compounds derived from lignin.</title>
        <authorList>
            <person name="Elkins J."/>
        </authorList>
    </citation>
    <scope>NUCLEOTIDE SEQUENCE [LARGE SCALE GENOMIC DNA]</scope>
    <source>
        <strain evidence="4 5">B1D3A</strain>
    </source>
</reference>
<dbReference type="SUPFAM" id="SSF55729">
    <property type="entry name" value="Acyl-CoA N-acyltransferases (Nat)"/>
    <property type="match status" value="1"/>
</dbReference>
<feature type="domain" description="N-acetyltransferase" evidence="3">
    <location>
        <begin position="10"/>
        <end position="151"/>
    </location>
</feature>
<evidence type="ECO:0000259" key="3">
    <source>
        <dbReference type="PROSITE" id="PS51186"/>
    </source>
</evidence>
<sequence>MIDGTKTSLLPLRAQDRGAWTPLWEGYQAFYEVAIAPAVSDVTWGRLLDPEEPMNGLLAWDGDTAIGLVHFIWHRSTWTPGDYCYLQDLFVDPAARGGGIGRRLIEAVYAAAAERGCSRVHWLTHETNVDAMLLYDRIAQRSGFVQYRKLL</sequence>
<protein>
    <submittedName>
        <fullName evidence="4">GNAT superfamily N-acetyltransferase</fullName>
    </submittedName>
</protein>
<gene>
    <name evidence="4" type="ORF">HNP60_003072</name>
</gene>
<dbReference type="PANTHER" id="PTHR10545:SF42">
    <property type="entry name" value="ACETYLTRANSFERASE"/>
    <property type="match status" value="1"/>
</dbReference>
<keyword evidence="5" id="KW-1185">Reference proteome</keyword>
<dbReference type="InterPro" id="IPR000182">
    <property type="entry name" value="GNAT_dom"/>
</dbReference>
<dbReference type="Proteomes" id="UP001138540">
    <property type="component" value="Unassembled WGS sequence"/>
</dbReference>
<keyword evidence="1" id="KW-0808">Transferase</keyword>
<proteinExistence type="predicted"/>
<dbReference type="EMBL" id="JACHKA010000001">
    <property type="protein sequence ID" value="MBB5987098.1"/>
    <property type="molecule type" value="Genomic_DNA"/>
</dbReference>
<dbReference type="InterPro" id="IPR051016">
    <property type="entry name" value="Diverse_Substrate_AcTransf"/>
</dbReference>
<dbReference type="PROSITE" id="PS51186">
    <property type="entry name" value="GNAT"/>
    <property type="match status" value="1"/>
</dbReference>
<name>A0ABR6NKS6_9SPHN</name>
<dbReference type="Gene3D" id="3.40.630.30">
    <property type="match status" value="1"/>
</dbReference>
<organism evidence="4 5">
    <name type="scientific">Sphingobium lignivorans</name>
    <dbReference type="NCBI Taxonomy" id="2735886"/>
    <lineage>
        <taxon>Bacteria</taxon>
        <taxon>Pseudomonadati</taxon>
        <taxon>Pseudomonadota</taxon>
        <taxon>Alphaproteobacteria</taxon>
        <taxon>Sphingomonadales</taxon>
        <taxon>Sphingomonadaceae</taxon>
        <taxon>Sphingobium</taxon>
    </lineage>
</organism>
<dbReference type="RefSeq" id="WP_184155354.1">
    <property type="nucleotide sequence ID" value="NZ_JACHKA010000001.1"/>
</dbReference>
<dbReference type="Pfam" id="PF00583">
    <property type="entry name" value="Acetyltransf_1"/>
    <property type="match status" value="1"/>
</dbReference>
<dbReference type="InterPro" id="IPR016181">
    <property type="entry name" value="Acyl_CoA_acyltransferase"/>
</dbReference>
<comment type="caution">
    <text evidence="4">The sequence shown here is derived from an EMBL/GenBank/DDBJ whole genome shotgun (WGS) entry which is preliminary data.</text>
</comment>
<keyword evidence="2" id="KW-0012">Acyltransferase</keyword>
<evidence type="ECO:0000313" key="5">
    <source>
        <dbReference type="Proteomes" id="UP001138540"/>
    </source>
</evidence>
<evidence type="ECO:0000256" key="1">
    <source>
        <dbReference type="ARBA" id="ARBA00022679"/>
    </source>
</evidence>
<dbReference type="PANTHER" id="PTHR10545">
    <property type="entry name" value="DIAMINE N-ACETYLTRANSFERASE"/>
    <property type="match status" value="1"/>
</dbReference>